<keyword evidence="1" id="KW-0732">Signal</keyword>
<feature type="non-terminal residue" evidence="2">
    <location>
        <position position="1"/>
    </location>
</feature>
<gene>
    <name evidence="2" type="ORF">PFISCL1PPCAC_12184</name>
</gene>
<organism evidence="2 3">
    <name type="scientific">Pristionchus fissidentatus</name>
    <dbReference type="NCBI Taxonomy" id="1538716"/>
    <lineage>
        <taxon>Eukaryota</taxon>
        <taxon>Metazoa</taxon>
        <taxon>Ecdysozoa</taxon>
        <taxon>Nematoda</taxon>
        <taxon>Chromadorea</taxon>
        <taxon>Rhabditida</taxon>
        <taxon>Rhabditina</taxon>
        <taxon>Diplogasteromorpha</taxon>
        <taxon>Diplogasteroidea</taxon>
        <taxon>Neodiplogasteridae</taxon>
        <taxon>Pristionchus</taxon>
    </lineage>
</organism>
<evidence type="ECO:0000256" key="1">
    <source>
        <dbReference type="SAM" id="SignalP"/>
    </source>
</evidence>
<dbReference type="Proteomes" id="UP001432322">
    <property type="component" value="Unassembled WGS sequence"/>
</dbReference>
<dbReference type="AlphaFoldDB" id="A0AAV5VMF6"/>
<sequence length="103" mass="11427">RIRLALLSCLAAGSLFCSCTESSDQRRFYLLHNRLWEFVTGFIVAEVASQMASKESEDEGKTRLISLVSYSSTLLLVWLLTVGDLWSHDRGVQQVAACCLAAL</sequence>
<dbReference type="EMBL" id="BTSY01000003">
    <property type="protein sequence ID" value="GMT20887.1"/>
    <property type="molecule type" value="Genomic_DNA"/>
</dbReference>
<protein>
    <recommendedName>
        <fullName evidence="4">Transmembrane protein 82</fullName>
    </recommendedName>
</protein>
<evidence type="ECO:0008006" key="4">
    <source>
        <dbReference type="Google" id="ProtNLM"/>
    </source>
</evidence>
<comment type="caution">
    <text evidence="2">The sequence shown here is derived from an EMBL/GenBank/DDBJ whole genome shotgun (WGS) entry which is preliminary data.</text>
</comment>
<feature type="chain" id="PRO_5043775409" description="Transmembrane protein 82" evidence="1">
    <location>
        <begin position="23"/>
        <end position="103"/>
    </location>
</feature>
<name>A0AAV5VMF6_9BILA</name>
<evidence type="ECO:0000313" key="3">
    <source>
        <dbReference type="Proteomes" id="UP001432322"/>
    </source>
</evidence>
<feature type="non-terminal residue" evidence="2">
    <location>
        <position position="103"/>
    </location>
</feature>
<proteinExistence type="predicted"/>
<keyword evidence="3" id="KW-1185">Reference proteome</keyword>
<feature type="signal peptide" evidence="1">
    <location>
        <begin position="1"/>
        <end position="22"/>
    </location>
</feature>
<accession>A0AAV5VMF6</accession>
<evidence type="ECO:0000313" key="2">
    <source>
        <dbReference type="EMBL" id="GMT20887.1"/>
    </source>
</evidence>
<reference evidence="2" key="1">
    <citation type="submission" date="2023-10" db="EMBL/GenBank/DDBJ databases">
        <title>Genome assembly of Pristionchus species.</title>
        <authorList>
            <person name="Yoshida K."/>
            <person name="Sommer R.J."/>
        </authorList>
    </citation>
    <scope>NUCLEOTIDE SEQUENCE</scope>
    <source>
        <strain evidence="2">RS5133</strain>
    </source>
</reference>